<evidence type="ECO:0000313" key="2">
    <source>
        <dbReference type="EMBL" id="PPQ71443.1"/>
    </source>
</evidence>
<feature type="compositionally biased region" description="Low complexity" evidence="1">
    <location>
        <begin position="64"/>
        <end position="74"/>
    </location>
</feature>
<keyword evidence="3" id="KW-1185">Reference proteome</keyword>
<dbReference type="Proteomes" id="UP000284706">
    <property type="component" value="Unassembled WGS sequence"/>
</dbReference>
<organism evidence="2 3">
    <name type="scientific">Gymnopilus dilepis</name>
    <dbReference type="NCBI Taxonomy" id="231916"/>
    <lineage>
        <taxon>Eukaryota</taxon>
        <taxon>Fungi</taxon>
        <taxon>Dikarya</taxon>
        <taxon>Basidiomycota</taxon>
        <taxon>Agaricomycotina</taxon>
        <taxon>Agaricomycetes</taxon>
        <taxon>Agaricomycetidae</taxon>
        <taxon>Agaricales</taxon>
        <taxon>Agaricineae</taxon>
        <taxon>Hymenogastraceae</taxon>
        <taxon>Gymnopilus</taxon>
    </lineage>
</organism>
<name>A0A409VYY6_9AGAR</name>
<gene>
    <name evidence="2" type="ORF">CVT26_011140</name>
</gene>
<accession>A0A409VYY6</accession>
<evidence type="ECO:0000256" key="1">
    <source>
        <dbReference type="SAM" id="MobiDB-lite"/>
    </source>
</evidence>
<reference evidence="2 3" key="1">
    <citation type="journal article" date="2018" name="Evol. Lett.">
        <title>Horizontal gene cluster transfer increased hallucinogenic mushroom diversity.</title>
        <authorList>
            <person name="Reynolds H.T."/>
            <person name="Vijayakumar V."/>
            <person name="Gluck-Thaler E."/>
            <person name="Korotkin H.B."/>
            <person name="Matheny P.B."/>
            <person name="Slot J.C."/>
        </authorList>
    </citation>
    <scope>NUCLEOTIDE SEQUENCE [LARGE SCALE GENOMIC DNA]</scope>
    <source>
        <strain evidence="2 3">SRW20</strain>
    </source>
</reference>
<feature type="region of interest" description="Disordered" evidence="1">
    <location>
        <begin position="1"/>
        <end position="37"/>
    </location>
</feature>
<dbReference type="InParanoid" id="A0A409VYY6"/>
<feature type="region of interest" description="Disordered" evidence="1">
    <location>
        <begin position="64"/>
        <end position="85"/>
    </location>
</feature>
<sequence length="112" mass="11605">MSLEGLRHAEEHAKGEGRGARDKESTEEKVEKDEGGVDEFGKLYKVANADKARRRPYMTGASLTTSAAAAAATAAGGGSTSNISSCTRNETLITSAFDPERLSEAAAAVISG</sequence>
<evidence type="ECO:0000313" key="3">
    <source>
        <dbReference type="Proteomes" id="UP000284706"/>
    </source>
</evidence>
<protein>
    <submittedName>
        <fullName evidence="2">Uncharacterized protein</fullName>
    </submittedName>
</protein>
<dbReference type="EMBL" id="NHYE01005502">
    <property type="protein sequence ID" value="PPQ71443.1"/>
    <property type="molecule type" value="Genomic_DNA"/>
</dbReference>
<comment type="caution">
    <text evidence="2">The sequence shown here is derived from an EMBL/GenBank/DDBJ whole genome shotgun (WGS) entry which is preliminary data.</text>
</comment>
<proteinExistence type="predicted"/>
<dbReference type="AlphaFoldDB" id="A0A409VYY6"/>